<proteinExistence type="predicted"/>
<feature type="compositionally biased region" description="Basic and acidic residues" evidence="1">
    <location>
        <begin position="63"/>
        <end position="74"/>
    </location>
</feature>
<protein>
    <submittedName>
        <fullName evidence="2">Uncharacterized protein</fullName>
    </submittedName>
</protein>
<dbReference type="OrthoDB" id="3357587at2759"/>
<dbReference type="Proteomes" id="UP000269793">
    <property type="component" value="Chromosome II"/>
</dbReference>
<sequence length="125" mass="14823">MRRWTRVLEQVLTAYATVAVTRWLSRSPSFLRLTERVLHEWDHLPHRWQGKPVPPFEPMTSDSKIDYEEKHDEPSPYPLSDNQPQASSGFAKRRTETHRAPPPPKSESDRVAEQIREIQEKLRRR</sequence>
<evidence type="ECO:0000313" key="2">
    <source>
        <dbReference type="EMBL" id="AYO41986.1"/>
    </source>
</evidence>
<keyword evidence="3" id="KW-1185">Reference proteome</keyword>
<evidence type="ECO:0000256" key="1">
    <source>
        <dbReference type="SAM" id="MobiDB-lite"/>
    </source>
</evidence>
<dbReference type="AlphaFoldDB" id="A0A3G2S2J2"/>
<feature type="compositionally biased region" description="Basic and acidic residues" evidence="1">
    <location>
        <begin position="106"/>
        <end position="125"/>
    </location>
</feature>
<feature type="region of interest" description="Disordered" evidence="1">
    <location>
        <begin position="46"/>
        <end position="125"/>
    </location>
</feature>
<evidence type="ECO:0000313" key="3">
    <source>
        <dbReference type="Proteomes" id="UP000269793"/>
    </source>
</evidence>
<accession>A0A3G2S2J2</accession>
<gene>
    <name evidence="2" type="ORF">DNF11_1036</name>
</gene>
<dbReference type="VEuPathDB" id="FungiDB:DNF11_1036"/>
<organism evidence="2 3">
    <name type="scientific">Malassezia restricta (strain ATCC 96810 / NBRC 103918 / CBS 7877)</name>
    <name type="common">Seborrheic dermatitis infection agent</name>
    <dbReference type="NCBI Taxonomy" id="425264"/>
    <lineage>
        <taxon>Eukaryota</taxon>
        <taxon>Fungi</taxon>
        <taxon>Dikarya</taxon>
        <taxon>Basidiomycota</taxon>
        <taxon>Ustilaginomycotina</taxon>
        <taxon>Malasseziomycetes</taxon>
        <taxon>Malasseziales</taxon>
        <taxon>Malasseziaceae</taxon>
        <taxon>Malassezia</taxon>
    </lineage>
</organism>
<dbReference type="EMBL" id="CP033149">
    <property type="protein sequence ID" value="AYO41986.1"/>
    <property type="molecule type" value="Genomic_DNA"/>
</dbReference>
<reference evidence="2 3" key="1">
    <citation type="submission" date="2018-10" db="EMBL/GenBank/DDBJ databases">
        <title>Complete genome sequence of Malassezia restricta CBS 7877.</title>
        <authorList>
            <person name="Morand S.C."/>
            <person name="Bertignac M."/>
            <person name="Iltis A."/>
            <person name="Kolder I."/>
            <person name="Pirovano W."/>
            <person name="Jourdain R."/>
            <person name="Clavaud C."/>
        </authorList>
    </citation>
    <scope>NUCLEOTIDE SEQUENCE [LARGE SCALE GENOMIC DNA]</scope>
    <source>
        <strain evidence="2 3">CBS 7877</strain>
    </source>
</reference>
<name>A0A3G2S2J2_MALR7</name>